<dbReference type="CDD" id="cd14733">
    <property type="entry name" value="BACK"/>
    <property type="match status" value="1"/>
</dbReference>
<dbReference type="InterPro" id="IPR011333">
    <property type="entry name" value="SKP1/BTB/POZ_sf"/>
</dbReference>
<name>A0A8S9WMG0_APOLU</name>
<evidence type="ECO:0000313" key="2">
    <source>
        <dbReference type="EMBL" id="KAF6197469.1"/>
    </source>
</evidence>
<organism evidence="2 3">
    <name type="scientific">Apolygus lucorum</name>
    <name type="common">Small green plant bug</name>
    <name type="synonym">Lygocoris lucorum</name>
    <dbReference type="NCBI Taxonomy" id="248454"/>
    <lineage>
        <taxon>Eukaryota</taxon>
        <taxon>Metazoa</taxon>
        <taxon>Ecdysozoa</taxon>
        <taxon>Arthropoda</taxon>
        <taxon>Hexapoda</taxon>
        <taxon>Insecta</taxon>
        <taxon>Pterygota</taxon>
        <taxon>Neoptera</taxon>
        <taxon>Paraneoptera</taxon>
        <taxon>Hemiptera</taxon>
        <taxon>Heteroptera</taxon>
        <taxon>Panheteroptera</taxon>
        <taxon>Cimicomorpha</taxon>
        <taxon>Miridae</taxon>
        <taxon>Mirini</taxon>
        <taxon>Apolygus</taxon>
    </lineage>
</organism>
<evidence type="ECO:0000313" key="3">
    <source>
        <dbReference type="Proteomes" id="UP000466442"/>
    </source>
</evidence>
<proteinExistence type="predicted"/>
<dbReference type="Pfam" id="PF00651">
    <property type="entry name" value="BTB"/>
    <property type="match status" value="1"/>
</dbReference>
<dbReference type="PANTHER" id="PTHR24413">
    <property type="entry name" value="SPECKLE-TYPE POZ PROTEIN"/>
    <property type="match status" value="1"/>
</dbReference>
<dbReference type="InterPro" id="IPR000210">
    <property type="entry name" value="BTB/POZ_dom"/>
</dbReference>
<evidence type="ECO:0000259" key="1">
    <source>
        <dbReference type="PROSITE" id="PS50097"/>
    </source>
</evidence>
<dbReference type="AlphaFoldDB" id="A0A8S9WMG0"/>
<dbReference type="Proteomes" id="UP000466442">
    <property type="component" value="Unassembled WGS sequence"/>
</dbReference>
<dbReference type="PROSITE" id="PS50097">
    <property type="entry name" value="BTB"/>
    <property type="match status" value="1"/>
</dbReference>
<feature type="domain" description="BTB" evidence="1">
    <location>
        <begin position="32"/>
        <end position="99"/>
    </location>
</feature>
<sequence length="518" mass="60319">MSVIEHFPALQAEELKNRRLRMNEFRNQGHFTDVTLVIGDVQFAAHKLVLAGNSPVFEAMFNNDTLESQSGQVVITDVPSHVFSWFLECLYTEVLPPREETPLACLFDLFVCADKYQTTSLLLTLDREMLNRLKLDNAFDLFKIADTLGRAELFKMCLTYITENAVKIKDPKLLSDYFSSDKQLMVYAIEHLHKLVRKRHKVLPSLGSPSSSKYIDSTYSLKWTSLTENVRRFRPRGVKLSVFGRQVNFVVFFNDYFRSLNTKRSTSISMYPTTDIPRGVYIWYRVKVHCSKCNRFDINKDLLVWNERMAYSKLGHRRVELVRWDWGDLESTSVDLTVCAYDNENWPRNMVKTRVLEWVVDGKRPNGIAAEEHLVDSKDEVELIFGNYMTYVPRSAILKRMEPYSNEYWRYRTGDVVIESSETTGRAIVSYILTGLFPKVAKVDVPFMEAAWHLHLWHLVLYTEQALVWNLTPANVVEVACYGISNYHSWLVWASAQYLKFHLDRVTKTDEEWKKPAS</sequence>
<reference evidence="2" key="1">
    <citation type="journal article" date="2021" name="Mol. Ecol. Resour.">
        <title>Apolygus lucorum genome provides insights into omnivorousness and mesophyll feeding.</title>
        <authorList>
            <person name="Liu Y."/>
            <person name="Liu H."/>
            <person name="Wang H."/>
            <person name="Huang T."/>
            <person name="Liu B."/>
            <person name="Yang B."/>
            <person name="Yin L."/>
            <person name="Li B."/>
            <person name="Zhang Y."/>
            <person name="Zhang S."/>
            <person name="Jiang F."/>
            <person name="Zhang X."/>
            <person name="Ren Y."/>
            <person name="Wang B."/>
            <person name="Wang S."/>
            <person name="Lu Y."/>
            <person name="Wu K."/>
            <person name="Fan W."/>
            <person name="Wang G."/>
        </authorList>
    </citation>
    <scope>NUCLEOTIDE SEQUENCE</scope>
    <source>
        <strain evidence="2">12Hb</strain>
    </source>
</reference>
<dbReference type="SUPFAM" id="SSF54695">
    <property type="entry name" value="POZ domain"/>
    <property type="match status" value="1"/>
</dbReference>
<gene>
    <name evidence="2" type="ORF">GE061_020176</name>
</gene>
<dbReference type="OrthoDB" id="684045at2759"/>
<comment type="caution">
    <text evidence="2">The sequence shown here is derived from an EMBL/GenBank/DDBJ whole genome shotgun (WGS) entry which is preliminary data.</text>
</comment>
<keyword evidence="3" id="KW-1185">Reference proteome</keyword>
<protein>
    <recommendedName>
        <fullName evidence="1">BTB domain-containing protein</fullName>
    </recommendedName>
</protein>
<dbReference type="CDD" id="cd18186">
    <property type="entry name" value="BTB_POZ_ZBTB_KLHL-like"/>
    <property type="match status" value="1"/>
</dbReference>
<dbReference type="EMBL" id="WIXP02000052">
    <property type="protein sequence ID" value="KAF6197469.1"/>
    <property type="molecule type" value="Genomic_DNA"/>
</dbReference>
<accession>A0A8S9WMG0</accession>
<dbReference type="SMART" id="SM00225">
    <property type="entry name" value="BTB"/>
    <property type="match status" value="1"/>
</dbReference>
<dbReference type="Gene3D" id="3.30.710.10">
    <property type="entry name" value="Potassium Channel Kv1.1, Chain A"/>
    <property type="match status" value="1"/>
</dbReference>